<dbReference type="EMBL" id="CAJNOJ010000516">
    <property type="protein sequence ID" value="CAF1473795.1"/>
    <property type="molecule type" value="Genomic_DNA"/>
</dbReference>
<gene>
    <name evidence="2" type="ORF">EDS130_LOCUS40967</name>
</gene>
<keyword evidence="1" id="KW-0812">Transmembrane</keyword>
<keyword evidence="1" id="KW-1133">Transmembrane helix</keyword>
<evidence type="ECO:0000256" key="1">
    <source>
        <dbReference type="SAM" id="Phobius"/>
    </source>
</evidence>
<evidence type="ECO:0000313" key="3">
    <source>
        <dbReference type="Proteomes" id="UP000663852"/>
    </source>
</evidence>
<proteinExistence type="predicted"/>
<comment type="caution">
    <text evidence="2">The sequence shown here is derived from an EMBL/GenBank/DDBJ whole genome shotgun (WGS) entry which is preliminary data.</text>
</comment>
<evidence type="ECO:0000313" key="2">
    <source>
        <dbReference type="EMBL" id="CAF1473795.1"/>
    </source>
</evidence>
<dbReference type="AlphaFoldDB" id="A0A815R9C8"/>
<name>A0A815R9C8_ADIRI</name>
<accession>A0A815R9C8</accession>
<protein>
    <submittedName>
        <fullName evidence="2">Uncharacterized protein</fullName>
    </submittedName>
</protein>
<organism evidence="2 3">
    <name type="scientific">Adineta ricciae</name>
    <name type="common">Rotifer</name>
    <dbReference type="NCBI Taxonomy" id="249248"/>
    <lineage>
        <taxon>Eukaryota</taxon>
        <taxon>Metazoa</taxon>
        <taxon>Spiralia</taxon>
        <taxon>Gnathifera</taxon>
        <taxon>Rotifera</taxon>
        <taxon>Eurotatoria</taxon>
        <taxon>Bdelloidea</taxon>
        <taxon>Adinetida</taxon>
        <taxon>Adinetidae</taxon>
        <taxon>Adineta</taxon>
    </lineage>
</organism>
<sequence length="304" mass="34631">MIENTKSNAPVILNRLVILLRITNHGDTIVSTYGTNFQYMDPSYENQSYSIAHTESVTYDQNCSCGLNFTCLTEASFNKTNSTESKIITGLKMGCIPSESFLASTLECFYDLSCINLIHEMTNTTDIDVPIPLNVTNSRFPNNSTVNDLINELFVERWTTMMNYSLYFDQCAPKICSYSYTQQLNSIYTVNYILGLFGGLTIVFKWICPKIISLLNKLFRSQKKRTNQIQTTVFVIDVKPMNSINNHNVTVDLQSLPTISTHSRNSFPTTCSYVIYYSILFILVISLILVPLIYTRLQRKTSRS</sequence>
<dbReference type="Proteomes" id="UP000663852">
    <property type="component" value="Unassembled WGS sequence"/>
</dbReference>
<dbReference type="OrthoDB" id="10062150at2759"/>
<feature type="transmembrane region" description="Helical" evidence="1">
    <location>
        <begin position="274"/>
        <end position="294"/>
    </location>
</feature>
<reference evidence="2" key="1">
    <citation type="submission" date="2021-02" db="EMBL/GenBank/DDBJ databases">
        <authorList>
            <person name="Nowell W R."/>
        </authorList>
    </citation>
    <scope>NUCLEOTIDE SEQUENCE</scope>
</reference>
<keyword evidence="1" id="KW-0472">Membrane</keyword>